<dbReference type="InterPro" id="IPR011611">
    <property type="entry name" value="PfkB_dom"/>
</dbReference>
<dbReference type="GO" id="GO:0016301">
    <property type="term" value="F:kinase activity"/>
    <property type="evidence" value="ECO:0007669"/>
    <property type="project" value="UniProtKB-KW"/>
</dbReference>
<dbReference type="Pfam" id="PF00294">
    <property type="entry name" value="PfkB"/>
    <property type="match status" value="1"/>
</dbReference>
<dbReference type="EMBL" id="RRZA01000032">
    <property type="protein sequence ID" value="MBE0458061.1"/>
    <property type="molecule type" value="Genomic_DNA"/>
</dbReference>
<accession>A0ABR9FML0</accession>
<evidence type="ECO:0000259" key="4">
    <source>
        <dbReference type="Pfam" id="PF00294"/>
    </source>
</evidence>
<dbReference type="CDD" id="cd01166">
    <property type="entry name" value="KdgK"/>
    <property type="match status" value="1"/>
</dbReference>
<keyword evidence="3 5" id="KW-0418">Kinase</keyword>
<dbReference type="SUPFAM" id="SSF53613">
    <property type="entry name" value="Ribokinase-like"/>
    <property type="match status" value="1"/>
</dbReference>
<reference evidence="5 6" key="1">
    <citation type="submission" date="2020-07" db="EMBL/GenBank/DDBJ databases">
        <title>Halophilic bacteria isolated from french cheeses.</title>
        <authorList>
            <person name="Kothe C.I."/>
            <person name="Farah-Kraiem B."/>
            <person name="Renault P."/>
            <person name="Dridi B."/>
        </authorList>
    </citation>
    <scope>NUCLEOTIDE SEQUENCE [LARGE SCALE GENOMIC DNA]</scope>
    <source>
        <strain evidence="5 6">FME14</strain>
    </source>
</reference>
<dbReference type="PANTHER" id="PTHR43085:SF15">
    <property type="entry name" value="2-DEHYDRO-3-DEOXYGLUCONOKINASE"/>
    <property type="match status" value="1"/>
</dbReference>
<comment type="similarity">
    <text evidence="1">Belongs to the carbohydrate kinase PfkB family.</text>
</comment>
<evidence type="ECO:0000256" key="2">
    <source>
        <dbReference type="ARBA" id="ARBA00022679"/>
    </source>
</evidence>
<sequence>MKVAVLGECMVELSRQAAEQFKLGFGGDTLNTAIYLCRCNGKADYFTVLGNDSYSQTMLEAWQDEGVGTEHVRIKDGHLPGLYIINNDESGERYFNYWRQNSPVRSMLTDFPEVLSEIQEYEVIFLSGITLSLFPQDDLIALFNCLRQYRRKGGQVVFDNNYRKRNWMNLSTAMDVFTEMMSLTDVALISFDDEKSIYGAHSLEECIDRWADAGVGEIVVKDGHHGCHVYKDNQRLFFPLRSVLTPVDTTAAGDSFNGAYLAAKLRGKKIEDCIDTGQQCASTVIMHKGAIIDRDIVLIGGSL</sequence>
<dbReference type="PROSITE" id="PS00584">
    <property type="entry name" value="PFKB_KINASES_2"/>
    <property type="match status" value="1"/>
</dbReference>
<dbReference type="InterPro" id="IPR029056">
    <property type="entry name" value="Ribokinase-like"/>
</dbReference>
<evidence type="ECO:0000313" key="6">
    <source>
        <dbReference type="Proteomes" id="UP000707245"/>
    </source>
</evidence>
<dbReference type="InterPro" id="IPR050306">
    <property type="entry name" value="PfkB_Carbo_kinase"/>
</dbReference>
<evidence type="ECO:0000313" key="5">
    <source>
        <dbReference type="EMBL" id="MBE0458061.1"/>
    </source>
</evidence>
<dbReference type="Gene3D" id="3.40.1190.20">
    <property type="match status" value="1"/>
</dbReference>
<feature type="domain" description="Carbohydrate kinase PfkB" evidence="4">
    <location>
        <begin position="2"/>
        <end position="293"/>
    </location>
</feature>
<keyword evidence="6" id="KW-1185">Reference proteome</keyword>
<evidence type="ECO:0000256" key="3">
    <source>
        <dbReference type="ARBA" id="ARBA00022777"/>
    </source>
</evidence>
<dbReference type="RefSeq" id="WP_192541845.1">
    <property type="nucleotide sequence ID" value="NZ_JBQDLW010000023.1"/>
</dbReference>
<name>A0ABR9FML0_9GAMM</name>
<gene>
    <name evidence="5" type="ORF">EI167_11485</name>
</gene>
<dbReference type="InterPro" id="IPR002173">
    <property type="entry name" value="Carboh/pur_kinase_PfkB_CS"/>
</dbReference>
<comment type="caution">
    <text evidence="5">The sequence shown here is derived from an EMBL/GenBank/DDBJ whole genome shotgun (WGS) entry which is preliminary data.</text>
</comment>
<evidence type="ECO:0000256" key="1">
    <source>
        <dbReference type="ARBA" id="ARBA00010688"/>
    </source>
</evidence>
<protein>
    <submittedName>
        <fullName evidence="5">Sugar kinase</fullName>
    </submittedName>
</protein>
<organism evidence="5 6">
    <name type="scientific">Pseudoalteromonas prydzensis</name>
    <dbReference type="NCBI Taxonomy" id="182141"/>
    <lineage>
        <taxon>Bacteria</taxon>
        <taxon>Pseudomonadati</taxon>
        <taxon>Pseudomonadota</taxon>
        <taxon>Gammaproteobacteria</taxon>
        <taxon>Alteromonadales</taxon>
        <taxon>Pseudoalteromonadaceae</taxon>
        <taxon>Pseudoalteromonas</taxon>
    </lineage>
</organism>
<dbReference type="Proteomes" id="UP000707245">
    <property type="component" value="Unassembled WGS sequence"/>
</dbReference>
<keyword evidence="2" id="KW-0808">Transferase</keyword>
<proteinExistence type="inferred from homology"/>
<dbReference type="PANTHER" id="PTHR43085">
    <property type="entry name" value="HEXOKINASE FAMILY MEMBER"/>
    <property type="match status" value="1"/>
</dbReference>